<dbReference type="InterPro" id="IPR027477">
    <property type="entry name" value="Succ_DH/fumarate_Rdtase_cat_sf"/>
</dbReference>
<accession>A0A1E7FLG5</accession>
<keyword evidence="6" id="KW-0662">Pyridine nucleotide biosynthesis</keyword>
<dbReference type="InterPro" id="IPR037099">
    <property type="entry name" value="Fum_R/Succ_DH_flav-like_C_sf"/>
</dbReference>
<evidence type="ECO:0000256" key="4">
    <source>
        <dbReference type="ARBA" id="ARBA00012173"/>
    </source>
</evidence>
<evidence type="ECO:0000313" key="12">
    <source>
        <dbReference type="EMBL" id="OEU18915.1"/>
    </source>
</evidence>
<dbReference type="SUPFAM" id="SSF46977">
    <property type="entry name" value="Succinate dehydrogenase/fumarate reductase flavoprotein C-terminal domain"/>
    <property type="match status" value="1"/>
</dbReference>
<evidence type="ECO:0000259" key="11">
    <source>
        <dbReference type="Pfam" id="PF00890"/>
    </source>
</evidence>
<evidence type="ECO:0000256" key="3">
    <source>
        <dbReference type="ARBA" id="ARBA00008562"/>
    </source>
</evidence>
<dbReference type="SUPFAM" id="SSF51905">
    <property type="entry name" value="FAD/NAD(P)-binding domain"/>
    <property type="match status" value="1"/>
</dbReference>
<comment type="pathway">
    <text evidence="2">Cofactor biosynthesis; NAD(+) biosynthesis; iminoaspartate from L-aspartate (oxidase route): step 1/1.</text>
</comment>
<evidence type="ECO:0000256" key="1">
    <source>
        <dbReference type="ARBA" id="ARBA00001974"/>
    </source>
</evidence>
<dbReference type="PANTHER" id="PTHR42716">
    <property type="entry name" value="L-ASPARTATE OXIDASE"/>
    <property type="match status" value="1"/>
</dbReference>
<protein>
    <recommendedName>
        <fullName evidence="4">L-aspartate oxidase</fullName>
        <ecNumber evidence="4">1.4.3.16</ecNumber>
    </recommendedName>
</protein>
<evidence type="ECO:0000256" key="2">
    <source>
        <dbReference type="ARBA" id="ARBA00004950"/>
    </source>
</evidence>
<feature type="compositionally biased region" description="Acidic residues" evidence="10">
    <location>
        <begin position="601"/>
        <end position="617"/>
    </location>
</feature>
<organism evidence="12 13">
    <name type="scientific">Fragilariopsis cylindrus CCMP1102</name>
    <dbReference type="NCBI Taxonomy" id="635003"/>
    <lineage>
        <taxon>Eukaryota</taxon>
        <taxon>Sar</taxon>
        <taxon>Stramenopiles</taxon>
        <taxon>Ochrophyta</taxon>
        <taxon>Bacillariophyta</taxon>
        <taxon>Bacillariophyceae</taxon>
        <taxon>Bacillariophycidae</taxon>
        <taxon>Bacillariales</taxon>
        <taxon>Bacillariaceae</taxon>
        <taxon>Fragilariopsis</taxon>
    </lineage>
</organism>
<keyword evidence="5" id="KW-0285">Flavoprotein</keyword>
<dbReference type="InterPro" id="IPR005288">
    <property type="entry name" value="NadB"/>
</dbReference>
<evidence type="ECO:0000256" key="5">
    <source>
        <dbReference type="ARBA" id="ARBA00022630"/>
    </source>
</evidence>
<dbReference type="PANTHER" id="PTHR42716:SF2">
    <property type="entry name" value="L-ASPARTATE OXIDASE, CHLOROPLASTIC"/>
    <property type="match status" value="1"/>
</dbReference>
<evidence type="ECO:0000256" key="7">
    <source>
        <dbReference type="ARBA" id="ARBA00022827"/>
    </source>
</evidence>
<dbReference type="FunFam" id="3.90.700.10:FF:000002">
    <property type="entry name" value="L-aspartate oxidase"/>
    <property type="match status" value="1"/>
</dbReference>
<evidence type="ECO:0000313" key="13">
    <source>
        <dbReference type="Proteomes" id="UP000095751"/>
    </source>
</evidence>
<dbReference type="InterPro" id="IPR003953">
    <property type="entry name" value="FAD-dep_OxRdtase_2_FAD-bd"/>
</dbReference>
<dbReference type="Pfam" id="PF00890">
    <property type="entry name" value="FAD_binding_2"/>
    <property type="match status" value="1"/>
</dbReference>
<keyword evidence="8" id="KW-0560">Oxidoreductase</keyword>
<proteinExistence type="inferred from homology"/>
<comment type="cofactor">
    <cofactor evidence="1">
        <name>FAD</name>
        <dbReference type="ChEBI" id="CHEBI:57692"/>
    </cofactor>
</comment>
<feature type="region of interest" description="Disordered" evidence="10">
    <location>
        <begin position="589"/>
        <end position="617"/>
    </location>
</feature>
<dbReference type="OrthoDB" id="71672at2759"/>
<evidence type="ECO:0000256" key="6">
    <source>
        <dbReference type="ARBA" id="ARBA00022642"/>
    </source>
</evidence>
<dbReference type="AlphaFoldDB" id="A0A1E7FLG5"/>
<dbReference type="EC" id="1.4.3.16" evidence="4"/>
<dbReference type="Proteomes" id="UP000095751">
    <property type="component" value="Unassembled WGS sequence"/>
</dbReference>
<keyword evidence="13" id="KW-1185">Reference proteome</keyword>
<comment type="similarity">
    <text evidence="3">Belongs to the FAD-dependent oxidoreductase 2 family. NadB subfamily.</text>
</comment>
<dbReference type="EMBL" id="KV784356">
    <property type="protein sequence ID" value="OEU18915.1"/>
    <property type="molecule type" value="Genomic_DNA"/>
</dbReference>
<dbReference type="SUPFAM" id="SSF56425">
    <property type="entry name" value="Succinate dehydrogenase/fumarate reductase flavoprotein, catalytic domain"/>
    <property type="match status" value="1"/>
</dbReference>
<dbReference type="UniPathway" id="UPA00253">
    <property type="reaction ID" value="UER00326"/>
</dbReference>
<dbReference type="GO" id="GO:0008734">
    <property type="term" value="F:L-aspartate oxidase activity"/>
    <property type="evidence" value="ECO:0007669"/>
    <property type="project" value="UniProtKB-EC"/>
</dbReference>
<reference evidence="12 13" key="1">
    <citation type="submission" date="2016-09" db="EMBL/GenBank/DDBJ databases">
        <title>Extensive genetic diversity and differential bi-allelic expression allows diatom success in the polar Southern Ocean.</title>
        <authorList>
            <consortium name="DOE Joint Genome Institute"/>
            <person name="Mock T."/>
            <person name="Otillar R.P."/>
            <person name="Strauss J."/>
            <person name="Dupont C."/>
            <person name="Frickenhaus S."/>
            <person name="Maumus F."/>
            <person name="Mcmullan M."/>
            <person name="Sanges R."/>
            <person name="Schmutz J."/>
            <person name="Toseland A."/>
            <person name="Valas R."/>
            <person name="Veluchamy A."/>
            <person name="Ward B.J."/>
            <person name="Allen A."/>
            <person name="Barry K."/>
            <person name="Falciatore A."/>
            <person name="Ferrante M."/>
            <person name="Fortunato A.E."/>
            <person name="Gloeckner G."/>
            <person name="Gruber A."/>
            <person name="Hipkin R."/>
            <person name="Janech M."/>
            <person name="Kroth P."/>
            <person name="Leese F."/>
            <person name="Lindquist E."/>
            <person name="Lyon B.R."/>
            <person name="Martin J."/>
            <person name="Mayer C."/>
            <person name="Parker M."/>
            <person name="Quesneville H."/>
            <person name="Raymond J."/>
            <person name="Uhlig C."/>
            <person name="Valentin K.U."/>
            <person name="Worden A.Z."/>
            <person name="Armbrust E.V."/>
            <person name="Bowler C."/>
            <person name="Green B."/>
            <person name="Moulton V."/>
            <person name="Van Oosterhout C."/>
            <person name="Grigoriev I."/>
        </authorList>
    </citation>
    <scope>NUCLEOTIDE SEQUENCE [LARGE SCALE GENOMIC DNA]</scope>
    <source>
        <strain evidence="12 13">CCMP1102</strain>
    </source>
</reference>
<comment type="catalytic activity">
    <reaction evidence="9">
        <text>L-aspartate + O2 = iminosuccinate + H2O2</text>
        <dbReference type="Rhea" id="RHEA:25876"/>
        <dbReference type="ChEBI" id="CHEBI:15379"/>
        <dbReference type="ChEBI" id="CHEBI:16240"/>
        <dbReference type="ChEBI" id="CHEBI:29991"/>
        <dbReference type="ChEBI" id="CHEBI:77875"/>
        <dbReference type="EC" id="1.4.3.16"/>
    </reaction>
</comment>
<evidence type="ECO:0000256" key="8">
    <source>
        <dbReference type="ARBA" id="ARBA00023002"/>
    </source>
</evidence>
<name>A0A1E7FLG5_9STRA</name>
<dbReference type="Gene3D" id="3.50.50.60">
    <property type="entry name" value="FAD/NAD(P)-binding domain"/>
    <property type="match status" value="1"/>
</dbReference>
<keyword evidence="7" id="KW-0274">FAD</keyword>
<dbReference type="Gene3D" id="3.90.700.10">
    <property type="entry name" value="Succinate dehydrogenase/fumarate reductase flavoprotein, catalytic domain"/>
    <property type="match status" value="1"/>
</dbReference>
<dbReference type="KEGG" id="fcy:FRACYDRAFT_237199"/>
<gene>
    <name evidence="12" type="ORF">FRACYDRAFT_237199</name>
</gene>
<sequence length="617" mass="65462">MVMTTLRFLRNRSSRTLGGTTALLSKSSSSRRGPSSCRSFLLTDSRQGFGTVASVGSNDNEKNDRLLVIGSGVAGSAAALVAAETYKIPVTLLFAGDVPGDCNSWWAQGGIIYRNFDPKSGDSADALAHDIHRAGAGLCDDIAVRKVSEEGPDRVRQLLLDITGGANGPFANVPFDKTPNGGLSLCLEASHGAPRILHYADHTGMIITKHITEAAARHPLITMQPHTLVTDIVREDDMCIGVATLDRSTGQHNIEYATRGTVLASGGLGGIYEHSTNPAGFNALGSSVALATRAGVQTSDLEYVQFHPTSLCIPNESRFLLTEALRGEGAILRDATGRAFAKDYHPDGELAPRDIVARGVFAESNKSEDNNGGAQHNAFLDITHRDADWLHTRFPSVQSHLSKHGLDMAKDLLPVIPAAHYTCGGVTTDMHGRTSLDGLYAAGEAARTGLHGGNRLASTSLLEGLVFGASVADFIGGSEQGRELNEVSRHRLDTVVVKSNVEAHQTNNNQIENANTNRAVQLLGQVRRVMWNHVGLVRTPSGLSTAMEALADIQAEATELHQICPSLETSGLRDAACAGEAVATASAANKQSAGTHYVVPDDAEEFSDDEEDVVAAR</sequence>
<feature type="domain" description="FAD-dependent oxidoreductase 2 FAD-binding" evidence="11">
    <location>
        <begin position="66"/>
        <end position="461"/>
    </location>
</feature>
<dbReference type="PRINTS" id="PR00368">
    <property type="entry name" value="FADPNR"/>
</dbReference>
<dbReference type="GO" id="GO:0009435">
    <property type="term" value="P:NAD+ biosynthetic process"/>
    <property type="evidence" value="ECO:0007669"/>
    <property type="project" value="UniProtKB-UniPathway"/>
</dbReference>
<dbReference type="InterPro" id="IPR036188">
    <property type="entry name" value="FAD/NAD-bd_sf"/>
</dbReference>
<dbReference type="Gene3D" id="1.20.58.100">
    <property type="entry name" value="Fumarate reductase/succinate dehydrogenase flavoprotein-like, C-terminal domain"/>
    <property type="match status" value="1"/>
</dbReference>
<evidence type="ECO:0000256" key="10">
    <source>
        <dbReference type="SAM" id="MobiDB-lite"/>
    </source>
</evidence>
<evidence type="ECO:0000256" key="9">
    <source>
        <dbReference type="ARBA" id="ARBA00050942"/>
    </source>
</evidence>
<dbReference type="InParanoid" id="A0A1E7FLG5"/>